<evidence type="ECO:0000313" key="4">
    <source>
        <dbReference type="Proteomes" id="UP001530400"/>
    </source>
</evidence>
<dbReference type="Proteomes" id="UP001530400">
    <property type="component" value="Unassembled WGS sequence"/>
</dbReference>
<feature type="region of interest" description="Disordered" evidence="1">
    <location>
        <begin position="226"/>
        <end position="301"/>
    </location>
</feature>
<dbReference type="AlphaFoldDB" id="A0ABD3P227"/>
<dbReference type="EMBL" id="JALLPJ020000811">
    <property type="protein sequence ID" value="KAL3782330.1"/>
    <property type="molecule type" value="Genomic_DNA"/>
</dbReference>
<feature type="compositionally biased region" description="Polar residues" evidence="1">
    <location>
        <begin position="586"/>
        <end position="601"/>
    </location>
</feature>
<feature type="compositionally biased region" description="Polar residues" evidence="1">
    <location>
        <begin position="262"/>
        <end position="281"/>
    </location>
</feature>
<dbReference type="PANTHER" id="PTHR18063">
    <property type="entry name" value="NF-E2 INDUCIBLE PROTEIN"/>
    <property type="match status" value="1"/>
</dbReference>
<reference evidence="3 4" key="1">
    <citation type="submission" date="2024-10" db="EMBL/GenBank/DDBJ databases">
        <title>Updated reference genomes for cyclostephanoid diatoms.</title>
        <authorList>
            <person name="Roberts W.R."/>
            <person name="Alverson A.J."/>
        </authorList>
    </citation>
    <scope>NUCLEOTIDE SEQUENCE [LARGE SCALE GENOMIC DNA]</scope>
    <source>
        <strain evidence="3 4">AJA010-31</strain>
    </source>
</reference>
<feature type="compositionally biased region" description="Low complexity" evidence="1">
    <location>
        <begin position="566"/>
        <end position="579"/>
    </location>
</feature>
<accession>A0ABD3P227</accession>
<dbReference type="InterPro" id="IPR033979">
    <property type="entry name" value="MINDY_domain"/>
</dbReference>
<dbReference type="Pfam" id="PF04424">
    <property type="entry name" value="MINDY_DUB"/>
    <property type="match status" value="1"/>
</dbReference>
<dbReference type="InterPro" id="IPR007518">
    <property type="entry name" value="MINDY"/>
</dbReference>
<feature type="compositionally biased region" description="Basic and acidic residues" evidence="1">
    <location>
        <begin position="549"/>
        <end position="562"/>
    </location>
</feature>
<evidence type="ECO:0000256" key="1">
    <source>
        <dbReference type="SAM" id="MobiDB-lite"/>
    </source>
</evidence>
<organism evidence="3 4">
    <name type="scientific">Cyclotella atomus</name>
    <dbReference type="NCBI Taxonomy" id="382360"/>
    <lineage>
        <taxon>Eukaryota</taxon>
        <taxon>Sar</taxon>
        <taxon>Stramenopiles</taxon>
        <taxon>Ochrophyta</taxon>
        <taxon>Bacillariophyta</taxon>
        <taxon>Coscinodiscophyceae</taxon>
        <taxon>Thalassiosirophycidae</taxon>
        <taxon>Stephanodiscales</taxon>
        <taxon>Stephanodiscaceae</taxon>
        <taxon>Cyclotella</taxon>
    </lineage>
</organism>
<feature type="region of interest" description="Disordered" evidence="1">
    <location>
        <begin position="549"/>
        <end position="601"/>
    </location>
</feature>
<gene>
    <name evidence="3" type="ORF">ACHAWO_011259</name>
</gene>
<name>A0ABD3P227_9STRA</name>
<feature type="compositionally biased region" description="Basic and acidic residues" evidence="1">
    <location>
        <begin position="283"/>
        <end position="292"/>
    </location>
</feature>
<sequence>MAYQVKTITYRAASRKILLQNINGPCPLLAAANALLLRGVISLSGECTRSGVASTDDVVNMLAGWAIERSSRHNTSSEQPSDHEYHLNEVLSLLPSLQHGMDVNPKFNSPTGVEYTNNLAAFDSLGIELVHGWLFDPTEEVAELIGNKSYNELVELVIVGSDAVEEIRKMNALLFTLEERLKASDGIHENIEITANNAGDVYAAKDSNECHNAGRLDEITGCSFSEQSANENDEDSHPTADQGASSEATNGMDDVADKRDNCNTSNEQSNVEDLNAVSNEISEVPKESRTNDDEAGSANTGKNACNEKCAIIKDNEIPDNKLDDCDSQNIASAKEGGVYLQKEIDDLRAKIKTHTELLAKSQIVNDFLTKSSHQLTYHGLERLHTHLSEDDLCVFFRNNHFGTLTKHNNTLYLLVTDLGYANTPDIVWEKLDTIDGDTEYTNEVFGRPKVREDLTPASGPTINPELLLAQRSQAESDYALALALSEGRATSERLNDDESKLIAAATEESLKSYHCQNGTGAVNNHVDKRTQIDIDREVALAFQKEEQKIDHESEMMARRLQEMEYAQRQQPAPNRANRPARPKNPTPSSGNNPASGSCTVS</sequence>
<evidence type="ECO:0000259" key="2">
    <source>
        <dbReference type="Pfam" id="PF04424"/>
    </source>
</evidence>
<dbReference type="PANTHER" id="PTHR18063:SF6">
    <property type="entry name" value="UBIQUITIN CARBOXYL-TERMINAL HYDROLASE"/>
    <property type="match status" value="1"/>
</dbReference>
<protein>
    <recommendedName>
        <fullName evidence="2">MINDY deubiquitinase domain-containing protein</fullName>
    </recommendedName>
</protein>
<feature type="domain" description="MINDY deubiquitinase" evidence="2">
    <location>
        <begin position="2"/>
        <end position="445"/>
    </location>
</feature>
<keyword evidence="4" id="KW-1185">Reference proteome</keyword>
<comment type="caution">
    <text evidence="3">The sequence shown here is derived from an EMBL/GenBank/DDBJ whole genome shotgun (WGS) entry which is preliminary data.</text>
</comment>
<evidence type="ECO:0000313" key="3">
    <source>
        <dbReference type="EMBL" id="KAL3782330.1"/>
    </source>
</evidence>
<proteinExistence type="predicted"/>